<accession>A0A6I4IY91</accession>
<organism evidence="1 2">
    <name type="scientific">Sphingomonas horti</name>
    <dbReference type="NCBI Taxonomy" id="2682842"/>
    <lineage>
        <taxon>Bacteria</taxon>
        <taxon>Pseudomonadati</taxon>
        <taxon>Pseudomonadota</taxon>
        <taxon>Alphaproteobacteria</taxon>
        <taxon>Sphingomonadales</taxon>
        <taxon>Sphingomonadaceae</taxon>
        <taxon>Sphingomonas</taxon>
    </lineage>
</organism>
<comment type="caution">
    <text evidence="1">The sequence shown here is derived from an EMBL/GenBank/DDBJ whole genome shotgun (WGS) entry which is preliminary data.</text>
</comment>
<dbReference type="EMBL" id="WQMS01000002">
    <property type="protein sequence ID" value="MVO76863.1"/>
    <property type="molecule type" value="Genomic_DNA"/>
</dbReference>
<evidence type="ECO:0000313" key="1">
    <source>
        <dbReference type="EMBL" id="MVO76863.1"/>
    </source>
</evidence>
<dbReference type="Proteomes" id="UP000441389">
    <property type="component" value="Unassembled WGS sequence"/>
</dbReference>
<dbReference type="AlphaFoldDB" id="A0A6I4IY91"/>
<keyword evidence="2" id="KW-1185">Reference proteome</keyword>
<proteinExistence type="predicted"/>
<evidence type="ECO:0000313" key="2">
    <source>
        <dbReference type="Proteomes" id="UP000441389"/>
    </source>
</evidence>
<sequence>MWALMDEEQRKRALQRGAALIRWNSGEGFRTAAEAAVAAGVKLVRFYQMNKDWNAHRSLSALGVSAAPRARRMKAVRADLGANLQAAAAVVVDADEEASVRQLALDLENALRSNVGSEVTLPSHNTLRSVIEAELRRRRRKGRPGEHLLLDHCGCGILRPDLTAYEMFAILDSATHLVIGASLGDGDEAMPGYSLAAADALERLGDQRLRRIDWAQRVAHAQVVPGEDDPRVALDVLRGAAPGIGLNVTKKGGGRYILSRVGPQLGVLPLWRTRPGLDPPRTLIRRAPVLEPDAAAARLKLEVTAHNDEMLEHVLQGDGDGDDTALRAMLSALAGM</sequence>
<gene>
    <name evidence="1" type="ORF">GON01_02780</name>
</gene>
<reference evidence="1 2" key="1">
    <citation type="submission" date="2019-12" db="EMBL/GenBank/DDBJ databases">
        <authorList>
            <person name="Huq M.A."/>
        </authorList>
    </citation>
    <scope>NUCLEOTIDE SEQUENCE [LARGE SCALE GENOMIC DNA]</scope>
    <source>
        <strain evidence="1 2">MAH-20</strain>
    </source>
</reference>
<dbReference type="RefSeq" id="WP_157025836.1">
    <property type="nucleotide sequence ID" value="NZ_WQMS01000002.1"/>
</dbReference>
<protein>
    <submittedName>
        <fullName evidence="1">Uncharacterized protein</fullName>
    </submittedName>
</protein>
<name>A0A6I4IY91_9SPHN</name>